<dbReference type="AlphaFoldDB" id="A0A3S5Y571"/>
<name>A0A3S5Y571_RHOH1</name>
<accession>A0A3S5Y571</accession>
<protein>
    <submittedName>
        <fullName evidence="1">Uncharacterized protein</fullName>
    </submittedName>
</protein>
<evidence type="ECO:0000313" key="1">
    <source>
        <dbReference type="EMBL" id="CBH47734.1"/>
    </source>
</evidence>
<proteinExistence type="predicted"/>
<gene>
    <name evidence="1" type="ordered locus">REQ_16610</name>
</gene>
<reference evidence="1" key="1">
    <citation type="journal article" date="2010" name="PLoS Genet.">
        <title>The genome of a pathogenic rhodococcus: cooptive virulence underpinned by key gene acquisitions.</title>
        <authorList>
            <person name="Letek M."/>
            <person name="Gonzalez P."/>
            <person name="Macarthur I."/>
            <person name="Rodriguez H."/>
            <person name="Freeman T.C."/>
            <person name="Valero-Rello A."/>
            <person name="Blanco M."/>
            <person name="Buckley T."/>
            <person name="Cherevach I."/>
            <person name="Fahey R."/>
            <person name="Hapeshi A."/>
            <person name="Holdstock J."/>
            <person name="Leadon D."/>
            <person name="Navas J."/>
            <person name="Ocampo A."/>
            <person name="Quail M.A."/>
            <person name="Sanders M."/>
            <person name="Scortti M.M."/>
            <person name="Prescott J.F."/>
            <person name="Fogarty U."/>
            <person name="Meijer W.G."/>
            <person name="Parkhill J."/>
            <person name="Bentley S.D."/>
            <person name="Vazquez-Boland J.A."/>
        </authorList>
    </citation>
    <scope>NUCLEOTIDE SEQUENCE [LARGE SCALE GENOMIC DNA]</scope>
    <source>
        <strain evidence="1 2">103S</strain>
    </source>
</reference>
<dbReference type="EMBL" id="FN563149">
    <property type="protein sequence ID" value="CBH47734.1"/>
    <property type="molecule type" value="Genomic_DNA"/>
</dbReference>
<dbReference type="KEGG" id="req:REQ_16610"/>
<sequence>MARIRSISKGTQSIRPHDSLVDCFFDTVADENGDTLLHLTTFGSDYRRSKPKSSQSIQIDIAMAKQLIEVIYDAFPALGAVDAPALSGTATTDPTTAEASPIYDELAGRLLGE</sequence>
<organism evidence="1">
    <name type="scientific">Rhodococcus hoagii (strain 103S)</name>
    <name type="common">Rhodococcus equi</name>
    <dbReference type="NCBI Taxonomy" id="685727"/>
    <lineage>
        <taxon>Bacteria</taxon>
        <taxon>Bacillati</taxon>
        <taxon>Actinomycetota</taxon>
        <taxon>Actinomycetes</taxon>
        <taxon>Mycobacteriales</taxon>
        <taxon>Nocardiaceae</taxon>
        <taxon>Prescottella</taxon>
    </lineage>
</organism>
<dbReference type="RefSeq" id="WP_013415566.1">
    <property type="nucleotide sequence ID" value="NC_014659.1"/>
</dbReference>
<evidence type="ECO:0000313" key="2">
    <source>
        <dbReference type="Proteomes" id="UP000006892"/>
    </source>
</evidence>
<dbReference type="Proteomes" id="UP001154400">
    <property type="component" value="Chromosome"/>
</dbReference>